<protein>
    <submittedName>
        <fullName evidence="2">tRNA (Cmo5U34)-methyltransferase</fullName>
    </submittedName>
</protein>
<name>A0A1K2HQI4_9NEIS</name>
<dbReference type="EMBL" id="FPKR01000014">
    <property type="protein sequence ID" value="SFZ79060.1"/>
    <property type="molecule type" value="Genomic_DNA"/>
</dbReference>
<dbReference type="Gene3D" id="3.40.50.150">
    <property type="entry name" value="Vaccinia Virus protein VP39"/>
    <property type="match status" value="1"/>
</dbReference>
<dbReference type="STRING" id="1121279.SAMN02745887_03356"/>
<sequence length="235" mass="25384">MDETLQNGVRYDARHAAAYSAKIRALIPGYELLHQLSTELLLATLPASARVLVAGSGTGEELLRYAAAAPGWQLSGIEPSADMNALAQARCEEAGLLDRVQLLPGKVSEQPLPAASFDAATSLLVLHFLPDDGSKAAYLQTLAAALRPGGVLLLADLGGERGEAGFEQLFEAWYQQQCRSQTRRDRVELDFAHLRQHVYPLSAARRAELLQQAGLVPGPEYWRAFGLAALLARKA</sequence>
<dbReference type="PANTHER" id="PTHR42912:SF93">
    <property type="entry name" value="N6-ADENOSINE-METHYLTRANSFERASE TMT1A"/>
    <property type="match status" value="1"/>
</dbReference>
<dbReference type="InterPro" id="IPR050508">
    <property type="entry name" value="Methyltransf_Superfamily"/>
</dbReference>
<evidence type="ECO:0000313" key="2">
    <source>
        <dbReference type="EMBL" id="SFZ79060.1"/>
    </source>
</evidence>
<accession>A0A1K2HQI4</accession>
<keyword evidence="3" id="KW-1185">Reference proteome</keyword>
<keyword evidence="2" id="KW-0489">Methyltransferase</keyword>
<dbReference type="GO" id="GO:0032259">
    <property type="term" value="P:methylation"/>
    <property type="evidence" value="ECO:0007669"/>
    <property type="project" value="UniProtKB-KW"/>
</dbReference>
<dbReference type="RefSeq" id="WP_072429838.1">
    <property type="nucleotide sequence ID" value="NZ_FPKR01000014.1"/>
</dbReference>
<dbReference type="Pfam" id="PF13649">
    <property type="entry name" value="Methyltransf_25"/>
    <property type="match status" value="1"/>
</dbReference>
<dbReference type="GO" id="GO:0008168">
    <property type="term" value="F:methyltransferase activity"/>
    <property type="evidence" value="ECO:0007669"/>
    <property type="project" value="UniProtKB-KW"/>
</dbReference>
<proteinExistence type="predicted"/>
<dbReference type="AlphaFoldDB" id="A0A1K2HQI4"/>
<gene>
    <name evidence="2" type="ORF">SAMN02745887_03356</name>
</gene>
<dbReference type="InterPro" id="IPR029063">
    <property type="entry name" value="SAM-dependent_MTases_sf"/>
</dbReference>
<keyword evidence="2" id="KW-0808">Transferase</keyword>
<dbReference type="SUPFAM" id="SSF53335">
    <property type="entry name" value="S-adenosyl-L-methionine-dependent methyltransferases"/>
    <property type="match status" value="1"/>
</dbReference>
<dbReference type="PANTHER" id="PTHR42912">
    <property type="entry name" value="METHYLTRANSFERASE"/>
    <property type="match status" value="1"/>
</dbReference>
<feature type="domain" description="Methyltransferase" evidence="1">
    <location>
        <begin position="51"/>
        <end position="150"/>
    </location>
</feature>
<dbReference type="InterPro" id="IPR041698">
    <property type="entry name" value="Methyltransf_25"/>
</dbReference>
<organism evidence="2 3">
    <name type="scientific">Chitinimonas taiwanensis DSM 18899</name>
    <dbReference type="NCBI Taxonomy" id="1121279"/>
    <lineage>
        <taxon>Bacteria</taxon>
        <taxon>Pseudomonadati</taxon>
        <taxon>Pseudomonadota</taxon>
        <taxon>Betaproteobacteria</taxon>
        <taxon>Neisseriales</taxon>
        <taxon>Chitinibacteraceae</taxon>
        <taxon>Chitinimonas</taxon>
    </lineage>
</organism>
<evidence type="ECO:0000259" key="1">
    <source>
        <dbReference type="Pfam" id="PF13649"/>
    </source>
</evidence>
<reference evidence="2 3" key="1">
    <citation type="submission" date="2016-11" db="EMBL/GenBank/DDBJ databases">
        <authorList>
            <person name="Jaros S."/>
            <person name="Januszkiewicz K."/>
            <person name="Wedrychowicz H."/>
        </authorList>
    </citation>
    <scope>NUCLEOTIDE SEQUENCE [LARGE SCALE GENOMIC DNA]</scope>
    <source>
        <strain evidence="2 3">DSM 18899</strain>
    </source>
</reference>
<dbReference type="Proteomes" id="UP000186513">
    <property type="component" value="Unassembled WGS sequence"/>
</dbReference>
<dbReference type="CDD" id="cd02440">
    <property type="entry name" value="AdoMet_MTases"/>
    <property type="match status" value="1"/>
</dbReference>
<evidence type="ECO:0000313" key="3">
    <source>
        <dbReference type="Proteomes" id="UP000186513"/>
    </source>
</evidence>